<evidence type="ECO:0000313" key="7">
    <source>
        <dbReference type="EMBL" id="AKJ06132.1"/>
    </source>
</evidence>
<dbReference type="InterPro" id="IPR019606">
    <property type="entry name" value="GerMN"/>
</dbReference>
<dbReference type="PANTHER" id="PTHR30404:SF0">
    <property type="entry name" value="N-ACETYLMURAMOYL-L-ALANINE AMIDASE AMIC"/>
    <property type="match status" value="1"/>
</dbReference>
<dbReference type="Pfam" id="PF01520">
    <property type="entry name" value="Amidase_3"/>
    <property type="match status" value="1"/>
</dbReference>
<organism evidence="7 9">
    <name type="scientific">Archangium gephyra</name>
    <dbReference type="NCBI Taxonomy" id="48"/>
    <lineage>
        <taxon>Bacteria</taxon>
        <taxon>Pseudomonadati</taxon>
        <taxon>Myxococcota</taxon>
        <taxon>Myxococcia</taxon>
        <taxon>Myxococcales</taxon>
        <taxon>Cystobacterineae</taxon>
        <taxon>Archangiaceae</taxon>
        <taxon>Archangium</taxon>
    </lineage>
</organism>
<dbReference type="SMART" id="SM00909">
    <property type="entry name" value="Germane"/>
    <property type="match status" value="1"/>
</dbReference>
<dbReference type="Gene3D" id="3.40.630.40">
    <property type="entry name" value="Zn-dependent exopeptidases"/>
    <property type="match status" value="1"/>
</dbReference>
<dbReference type="Proteomes" id="UP000035579">
    <property type="component" value="Chromosome"/>
</dbReference>
<evidence type="ECO:0000256" key="3">
    <source>
        <dbReference type="ARBA" id="ARBA00022801"/>
    </source>
</evidence>
<dbReference type="InterPro" id="IPR013783">
    <property type="entry name" value="Ig-like_fold"/>
</dbReference>
<dbReference type="SUPFAM" id="SSF53187">
    <property type="entry name" value="Zn-dependent exopeptidases"/>
    <property type="match status" value="1"/>
</dbReference>
<dbReference type="EC" id="3.5.1.28" evidence="2"/>
<dbReference type="CDD" id="cd02696">
    <property type="entry name" value="MurNAc-LAA"/>
    <property type="match status" value="1"/>
</dbReference>
<dbReference type="GO" id="GO:0009253">
    <property type="term" value="P:peptidoglycan catabolic process"/>
    <property type="evidence" value="ECO:0007669"/>
    <property type="project" value="InterPro"/>
</dbReference>
<keyword evidence="4" id="KW-0732">Signal</keyword>
<dbReference type="AlphaFoldDB" id="A0AAC8THB7"/>
<evidence type="ECO:0000256" key="2">
    <source>
        <dbReference type="ARBA" id="ARBA00011901"/>
    </source>
</evidence>
<dbReference type="GO" id="GO:0030288">
    <property type="term" value="C:outer membrane-bounded periplasmic space"/>
    <property type="evidence" value="ECO:0007669"/>
    <property type="project" value="TreeGrafter"/>
</dbReference>
<keyword evidence="10" id="KW-1185">Reference proteome</keyword>
<evidence type="ECO:0000259" key="5">
    <source>
        <dbReference type="SMART" id="SM00646"/>
    </source>
</evidence>
<evidence type="ECO:0000256" key="4">
    <source>
        <dbReference type="SAM" id="SignalP"/>
    </source>
</evidence>
<name>A0AAC8THB7_9BACT</name>
<evidence type="ECO:0000259" key="6">
    <source>
        <dbReference type="SMART" id="SM00909"/>
    </source>
</evidence>
<feature type="domain" description="MurNAc-LAA" evidence="5">
    <location>
        <begin position="292"/>
        <end position="451"/>
    </location>
</feature>
<proteinExistence type="predicted"/>
<dbReference type="KEGG" id="age:AA314_07758"/>
<comment type="catalytic activity">
    <reaction evidence="1">
        <text>Hydrolyzes the link between N-acetylmuramoyl residues and L-amino acid residues in certain cell-wall glycopeptides.</text>
        <dbReference type="EC" id="3.5.1.28"/>
    </reaction>
</comment>
<dbReference type="Gene3D" id="2.60.40.10">
    <property type="entry name" value="Immunoglobulins"/>
    <property type="match status" value="1"/>
</dbReference>
<dbReference type="InterPro" id="IPR002508">
    <property type="entry name" value="MurNAc-LAA_cat"/>
</dbReference>
<dbReference type="NCBIfam" id="NF041523">
    <property type="entry name" value="post_COAP_1"/>
    <property type="match status" value="1"/>
</dbReference>
<dbReference type="Pfam" id="PF10646">
    <property type="entry name" value="Germane"/>
    <property type="match status" value="1"/>
</dbReference>
<feature type="signal peptide" evidence="4">
    <location>
        <begin position="1"/>
        <end position="26"/>
    </location>
</feature>
<dbReference type="SMART" id="SM00646">
    <property type="entry name" value="Ami_3"/>
    <property type="match status" value="1"/>
</dbReference>
<reference evidence="8 10" key="2">
    <citation type="submission" date="2018-08" db="EMBL/GenBank/DDBJ databases">
        <title>Genomic Encyclopedia of Archaeal and Bacterial Type Strains, Phase II (KMG-II): from individual species to whole genera.</title>
        <authorList>
            <person name="Goeker M."/>
        </authorList>
    </citation>
    <scope>NUCLEOTIDE SEQUENCE [LARGE SCALE GENOMIC DNA]</scope>
    <source>
        <strain evidence="8 10">DSM 2261</strain>
    </source>
</reference>
<evidence type="ECO:0000313" key="10">
    <source>
        <dbReference type="Proteomes" id="UP000256345"/>
    </source>
</evidence>
<dbReference type="RefSeq" id="WP_047859494.1">
    <property type="nucleotide sequence ID" value="NZ_CP011509.1"/>
</dbReference>
<evidence type="ECO:0000256" key="1">
    <source>
        <dbReference type="ARBA" id="ARBA00001561"/>
    </source>
</evidence>
<evidence type="ECO:0000313" key="8">
    <source>
        <dbReference type="EMBL" id="REG27115.1"/>
    </source>
</evidence>
<protein>
    <recommendedName>
        <fullName evidence="2">N-acetylmuramoyl-L-alanine amidase</fullName>
        <ecNumber evidence="2">3.5.1.28</ecNumber>
    </recommendedName>
</protein>
<keyword evidence="3" id="KW-0378">Hydrolase</keyword>
<dbReference type="GO" id="GO:0008745">
    <property type="term" value="F:N-acetylmuramoyl-L-alanine amidase activity"/>
    <property type="evidence" value="ECO:0007669"/>
    <property type="project" value="UniProtKB-EC"/>
</dbReference>
<evidence type="ECO:0000313" key="9">
    <source>
        <dbReference type="Proteomes" id="UP000035579"/>
    </source>
</evidence>
<dbReference type="InterPro" id="IPR050695">
    <property type="entry name" value="N-acetylmuramoyl_amidase_3"/>
</dbReference>
<sequence length="785" mass="86291">MKTRIRRVMYAVGRLSVLLVAAPALAQMDAQRNLERIVAERAAFPSGTQVLSVRMEDERVVVELSADAVAQGLGDEQADEMARELVAGLEFFTQVREVEILVGGKPLWTYLPASSVPPAAEVRSLAAARTPVDALSLELQGKKIALHPSHGSYWNNTTRRWVRAQRTLTGPNAATRLPSGWTGSTYTPSDEYFWNRGFQWGSIYEDDITIHVMRYVKEYLESSGAQVFLSRELSDDAGAYDHNRFGYPNTAFPLPKKQVASKYYLEEHGVPRWVWDEPGLSAQSDKDIRARPYYANYVGADLSLSLHTNAFGDGGARGTETFWYTAKYPHLQESSKRFAAALNDGAVKSIREYFDDTYGRQAYLNPYPAQGVPEWPYYAPYPAPFDYGGYSRWNDRGVKTSNLGELREAQMPAALIELAFHDSWKWYPDNLFLQDPIFQATSAWGMYEGVCRYFGITPKPRLASRLVAGKVPALVGPHQVLNASVTFQNEGMTWNWGRRQMNGVYAPYTVWQLRVLEGQQLSAPERISIGETDLLHPGDTKTFDVPLVSPSVSGLYPLRLRMTKADARGGDFGEEFTAQVRVDADAPAISVSSPLPEAYPHGTQRIEFSAEDAWSGVAELTATLDGAPVTSGEELAGLMPGEHTLVVSARDGLGNATTFTRTFTVVNSPGMVMGGGHAGLTRKKATFGVELRMAPGTSQPEGHVTFHDHGLGLTLHSAELRAFGLSEGTATVSGTCTVNHEPGHTFRLELTDGRTGKGGSIRLVLDTGYRFDAPLEGGNVTLLPL</sequence>
<dbReference type="Proteomes" id="UP000256345">
    <property type="component" value="Unassembled WGS sequence"/>
</dbReference>
<feature type="domain" description="GerMN" evidence="6">
    <location>
        <begin position="21"/>
        <end position="111"/>
    </location>
</feature>
<gene>
    <name evidence="7" type="ORF">AA314_07758</name>
    <name evidence="8" type="ORF">ATI61_110122</name>
</gene>
<reference evidence="7 9" key="1">
    <citation type="submission" date="2015-05" db="EMBL/GenBank/DDBJ databases">
        <title>Genome assembly of Archangium gephyra DSM 2261.</title>
        <authorList>
            <person name="Sharma G."/>
            <person name="Subramanian S."/>
        </authorList>
    </citation>
    <scope>NUCLEOTIDE SEQUENCE [LARGE SCALE GENOMIC DNA]</scope>
    <source>
        <strain evidence="7 9">DSM 2261</strain>
    </source>
</reference>
<dbReference type="PANTHER" id="PTHR30404">
    <property type="entry name" value="N-ACETYLMURAMOYL-L-ALANINE AMIDASE"/>
    <property type="match status" value="1"/>
</dbReference>
<dbReference type="EMBL" id="QUMU01000010">
    <property type="protein sequence ID" value="REG27115.1"/>
    <property type="molecule type" value="Genomic_DNA"/>
</dbReference>
<accession>A0AAC8THB7</accession>
<feature type="chain" id="PRO_5042229655" description="N-acetylmuramoyl-L-alanine amidase" evidence="4">
    <location>
        <begin position="27"/>
        <end position="785"/>
    </location>
</feature>
<dbReference type="EMBL" id="CP011509">
    <property type="protein sequence ID" value="AKJ06132.1"/>
    <property type="molecule type" value="Genomic_DNA"/>
</dbReference>